<name>X1MJ57_9ZZZZ</name>
<protein>
    <recommendedName>
        <fullName evidence="1">Gfo/Idh/MocA-like oxidoreductase N-terminal domain-containing protein</fullName>
    </recommendedName>
</protein>
<dbReference type="SUPFAM" id="SSF51735">
    <property type="entry name" value="NAD(P)-binding Rossmann-fold domains"/>
    <property type="match status" value="1"/>
</dbReference>
<dbReference type="AlphaFoldDB" id="X1MJ57"/>
<feature type="non-terminal residue" evidence="2">
    <location>
        <position position="179"/>
    </location>
</feature>
<evidence type="ECO:0000313" key="2">
    <source>
        <dbReference type="EMBL" id="GAI06404.1"/>
    </source>
</evidence>
<reference evidence="2" key="1">
    <citation type="journal article" date="2014" name="Front. Microbiol.">
        <title>High frequency of phylogenetically diverse reductive dehalogenase-homologous genes in deep subseafloor sedimentary metagenomes.</title>
        <authorList>
            <person name="Kawai M."/>
            <person name="Futagami T."/>
            <person name="Toyoda A."/>
            <person name="Takaki Y."/>
            <person name="Nishi S."/>
            <person name="Hori S."/>
            <person name="Arai W."/>
            <person name="Tsubouchi T."/>
            <person name="Morono Y."/>
            <person name="Uchiyama I."/>
            <person name="Ito T."/>
            <person name="Fujiyama A."/>
            <person name="Inagaki F."/>
            <person name="Takami H."/>
        </authorList>
    </citation>
    <scope>NUCLEOTIDE SEQUENCE</scope>
    <source>
        <strain evidence="2">Expedition CK06-06</strain>
    </source>
</reference>
<dbReference type="Gene3D" id="3.40.50.720">
    <property type="entry name" value="NAD(P)-binding Rossmann-like Domain"/>
    <property type="match status" value="1"/>
</dbReference>
<dbReference type="Pfam" id="PF01408">
    <property type="entry name" value="GFO_IDH_MocA"/>
    <property type="match status" value="1"/>
</dbReference>
<dbReference type="GO" id="GO:0000166">
    <property type="term" value="F:nucleotide binding"/>
    <property type="evidence" value="ECO:0007669"/>
    <property type="project" value="InterPro"/>
</dbReference>
<gene>
    <name evidence="2" type="ORF">S06H3_23335</name>
</gene>
<dbReference type="Gene3D" id="3.30.360.10">
    <property type="entry name" value="Dihydrodipicolinate Reductase, domain 2"/>
    <property type="match status" value="1"/>
</dbReference>
<proteinExistence type="predicted"/>
<dbReference type="PANTHER" id="PTHR43377">
    <property type="entry name" value="BILIVERDIN REDUCTASE A"/>
    <property type="match status" value="1"/>
</dbReference>
<dbReference type="PANTHER" id="PTHR43377:SF1">
    <property type="entry name" value="BILIVERDIN REDUCTASE A"/>
    <property type="match status" value="1"/>
</dbReference>
<dbReference type="InterPro" id="IPR000683">
    <property type="entry name" value="Gfo/Idh/MocA-like_OxRdtase_N"/>
</dbReference>
<feature type="domain" description="Gfo/Idh/MocA-like oxidoreductase N-terminal" evidence="1">
    <location>
        <begin position="2"/>
        <end position="118"/>
    </location>
</feature>
<comment type="caution">
    <text evidence="2">The sequence shown here is derived from an EMBL/GenBank/DDBJ whole genome shotgun (WGS) entry which is preliminary data.</text>
</comment>
<dbReference type="EMBL" id="BARV01012663">
    <property type="protein sequence ID" value="GAI06404.1"/>
    <property type="molecule type" value="Genomic_DNA"/>
</dbReference>
<dbReference type="InterPro" id="IPR036291">
    <property type="entry name" value="NAD(P)-bd_dom_sf"/>
</dbReference>
<evidence type="ECO:0000259" key="1">
    <source>
        <dbReference type="Pfam" id="PF01408"/>
    </source>
</evidence>
<accession>X1MJ57</accession>
<dbReference type="InterPro" id="IPR051450">
    <property type="entry name" value="Gfo/Idh/MocA_Oxidoreductases"/>
</dbReference>
<organism evidence="2">
    <name type="scientific">marine sediment metagenome</name>
    <dbReference type="NCBI Taxonomy" id="412755"/>
    <lineage>
        <taxon>unclassified sequences</taxon>
        <taxon>metagenomes</taxon>
        <taxon>ecological metagenomes</taxon>
    </lineage>
</organism>
<sequence length="179" mass="19917">MIKVAIIGAGFMGRMHAEVYGNLSKAKLIAIADSDLEKAQLLADKHKANVYSSLGELTNQEDIDAVDICLPTFLHKEYVIKAARLGKDILCEKPIALRVKDAEEMLQAAKRANVKLMIAQVIRFWSEYVILKKICQTGELGRLLSITLTRLASTPTYSWDNWLADVKRSGGALLDLHIH</sequence>